<evidence type="ECO:0000256" key="8">
    <source>
        <dbReference type="SAM" id="Phobius"/>
    </source>
</evidence>
<feature type="transmembrane region" description="Helical" evidence="8">
    <location>
        <begin position="325"/>
        <end position="343"/>
    </location>
</feature>
<comment type="similarity">
    <text evidence="2">Belongs to the binding-protein-dependent transport system permease family. FecCD subfamily.</text>
</comment>
<dbReference type="InterPro" id="IPR000522">
    <property type="entry name" value="ABC_transptr_permease_BtuC"/>
</dbReference>
<feature type="transmembrane region" description="Helical" evidence="8">
    <location>
        <begin position="136"/>
        <end position="155"/>
    </location>
</feature>
<dbReference type="CDD" id="cd06550">
    <property type="entry name" value="TM_ABC_iron-siderophores_like"/>
    <property type="match status" value="1"/>
</dbReference>
<proteinExistence type="inferred from homology"/>
<keyword evidence="6 8" id="KW-1133">Transmembrane helix</keyword>
<dbReference type="PANTHER" id="PTHR30472">
    <property type="entry name" value="FERRIC ENTEROBACTIN TRANSPORT SYSTEM PERMEASE PROTEIN"/>
    <property type="match status" value="1"/>
</dbReference>
<keyword evidence="4" id="KW-1003">Cell membrane</keyword>
<reference evidence="9 10" key="1">
    <citation type="submission" date="2023-04" db="EMBL/GenBank/DDBJ databases">
        <title>Funneling lignin-derived compounds into biodiesel using alkali-halophilic Citricoccus sp. P2.</title>
        <authorList>
            <person name="Luo C.-B."/>
        </authorList>
    </citation>
    <scope>NUCLEOTIDE SEQUENCE [LARGE SCALE GENOMIC DNA]</scope>
    <source>
        <strain evidence="9 10">P2</strain>
    </source>
</reference>
<dbReference type="RefSeq" id="WP_278155777.1">
    <property type="nucleotide sequence ID" value="NZ_CP121252.1"/>
</dbReference>
<name>A0ABY8H2J0_9MICC</name>
<dbReference type="Pfam" id="PF01032">
    <property type="entry name" value="FecCD"/>
    <property type="match status" value="1"/>
</dbReference>
<feature type="transmembrane region" description="Helical" evidence="8">
    <location>
        <begin position="27"/>
        <end position="48"/>
    </location>
</feature>
<evidence type="ECO:0000256" key="5">
    <source>
        <dbReference type="ARBA" id="ARBA00022692"/>
    </source>
</evidence>
<feature type="transmembrane region" description="Helical" evidence="8">
    <location>
        <begin position="258"/>
        <end position="285"/>
    </location>
</feature>
<evidence type="ECO:0000256" key="2">
    <source>
        <dbReference type="ARBA" id="ARBA00007935"/>
    </source>
</evidence>
<accession>A0ABY8H2J0</accession>
<dbReference type="Proteomes" id="UP001219037">
    <property type="component" value="Chromosome"/>
</dbReference>
<feature type="transmembrane region" description="Helical" evidence="8">
    <location>
        <begin position="167"/>
        <end position="188"/>
    </location>
</feature>
<feature type="transmembrane region" description="Helical" evidence="8">
    <location>
        <begin position="109"/>
        <end position="129"/>
    </location>
</feature>
<evidence type="ECO:0000256" key="1">
    <source>
        <dbReference type="ARBA" id="ARBA00004651"/>
    </source>
</evidence>
<keyword evidence="3" id="KW-0813">Transport</keyword>
<dbReference type="InterPro" id="IPR037294">
    <property type="entry name" value="ABC_BtuC-like"/>
</dbReference>
<feature type="transmembrane region" description="Helical" evidence="8">
    <location>
        <begin position="297"/>
        <end position="319"/>
    </location>
</feature>
<evidence type="ECO:0000313" key="9">
    <source>
        <dbReference type="EMBL" id="WFP15226.1"/>
    </source>
</evidence>
<comment type="subcellular location">
    <subcellularLocation>
        <location evidence="1">Cell membrane</location>
        <topology evidence="1">Multi-pass membrane protein</topology>
    </subcellularLocation>
</comment>
<feature type="transmembrane region" description="Helical" evidence="8">
    <location>
        <begin position="80"/>
        <end position="97"/>
    </location>
</feature>
<keyword evidence="7 8" id="KW-0472">Membrane</keyword>
<dbReference type="SUPFAM" id="SSF81345">
    <property type="entry name" value="ABC transporter involved in vitamin B12 uptake, BtuC"/>
    <property type="match status" value="1"/>
</dbReference>
<dbReference type="EMBL" id="CP121252">
    <property type="protein sequence ID" value="WFP15226.1"/>
    <property type="molecule type" value="Genomic_DNA"/>
</dbReference>
<keyword evidence="5 8" id="KW-0812">Transmembrane</keyword>
<feature type="transmembrane region" description="Helical" evidence="8">
    <location>
        <begin position="215"/>
        <end position="238"/>
    </location>
</feature>
<evidence type="ECO:0000256" key="7">
    <source>
        <dbReference type="ARBA" id="ARBA00023136"/>
    </source>
</evidence>
<evidence type="ECO:0000313" key="10">
    <source>
        <dbReference type="Proteomes" id="UP001219037"/>
    </source>
</evidence>
<evidence type="ECO:0000256" key="3">
    <source>
        <dbReference type="ARBA" id="ARBA00022448"/>
    </source>
</evidence>
<gene>
    <name evidence="9" type="ORF">P8192_07195</name>
</gene>
<keyword evidence="10" id="KW-1185">Reference proteome</keyword>
<protein>
    <submittedName>
        <fullName evidence="9">Iron chelate uptake ABC transporter family permease subunit</fullName>
    </submittedName>
</protein>
<evidence type="ECO:0000256" key="6">
    <source>
        <dbReference type="ARBA" id="ARBA00022989"/>
    </source>
</evidence>
<sequence length="351" mass="35616">MTTVASAEPATPAIGPPADRWRRRRVVGFYVLVVGCLIAAAASIAVGANMHSLSATWQGLVEPSSSEISTIVWSSRAPRTILAAVAGAAFGVAGALTQALTRNPLADPGILGVNAGATFTVSLGVGIFGVTAVSDYIWFALIGAAGATMFVYFIGAVGQGTANPVTLVLAGVALGAVLGGFSTFLSLLNPDTFRSVRAWGVGSVARADMTDIVHILPFIVVGLVLALSLTGSLNSLALGDDLAASLGVKVGTVRALGVLAVTLLAGAATALTGGLAFVGLMVPHIVRWFTGPDQRWILAYSILAAPVLVLLADVIGRVIAPPQEIQVGILTAVIGAPVLIALVRRRKASGL</sequence>
<dbReference type="PANTHER" id="PTHR30472:SF1">
    <property type="entry name" value="FE(3+) DICITRATE TRANSPORT SYSTEM PERMEASE PROTEIN FECC-RELATED"/>
    <property type="match status" value="1"/>
</dbReference>
<evidence type="ECO:0000256" key="4">
    <source>
        <dbReference type="ARBA" id="ARBA00022475"/>
    </source>
</evidence>
<organism evidence="9 10">
    <name type="scientific">Citricoccus muralis</name>
    <dbReference type="NCBI Taxonomy" id="169134"/>
    <lineage>
        <taxon>Bacteria</taxon>
        <taxon>Bacillati</taxon>
        <taxon>Actinomycetota</taxon>
        <taxon>Actinomycetes</taxon>
        <taxon>Micrococcales</taxon>
        <taxon>Micrococcaceae</taxon>
        <taxon>Citricoccus</taxon>
    </lineage>
</organism>
<dbReference type="Gene3D" id="1.10.3470.10">
    <property type="entry name" value="ABC transporter involved in vitamin B12 uptake, BtuC"/>
    <property type="match status" value="1"/>
</dbReference>